<feature type="compositionally biased region" description="Polar residues" evidence="1">
    <location>
        <begin position="275"/>
        <end position="287"/>
    </location>
</feature>
<name>A0A8T2RK85_CERRI</name>
<feature type="compositionally biased region" description="Polar residues" evidence="1">
    <location>
        <begin position="194"/>
        <end position="211"/>
    </location>
</feature>
<feature type="compositionally biased region" description="Polar residues" evidence="1">
    <location>
        <begin position="746"/>
        <end position="771"/>
    </location>
</feature>
<feature type="region of interest" description="Disordered" evidence="1">
    <location>
        <begin position="313"/>
        <end position="396"/>
    </location>
</feature>
<sequence>MATLIPGVLMKLLQQMNSNNTGLGEPPSLLQVISIVPALAGGELWPNHGFYLRVSDSSHAIYVSLAEEEDQDLILSDKLQLGQFIYVDRLEAGSPLPLLHGVRPLPGRHPCLGSPEDLVTTAIPALQAKTPSKSLSATLATEHSGPSILSANQDKDSPSSQFSSEHPVNSFSPSPPPFPYALLQNDLHTKRKSPCNSLSEDPQSDDTSTKVINMPNGSVVFPIISVSSSVSDIPENLIEKADVNNVHSKFSQDATSQDLFSNRLSVKGIVDKLTRASSNEKPQSFPSENPEEDVQRNVIQKKSRPQLGALKVLQESRTGPALSRSLSSSPSGSVMLSRSVDKTSERAGSNCSTPPKEERRSLSRKSGSSLQAKTEKVLKGSMLNNQKAFSKDNSTSLSVSSGHKASFKDIAKAAEASVNVVKRNGLIDASRRAALSSAITAASSASKMSDLLSASAKTLRRSWEGSAVIKELKEKSSLKIGTKTDSKGTTSTVVSISRRLSDVSIQKSPEGPKTAITKLHTTSVSSTKSKTVPISECNVEAKTPKGRAQDKKLIHKNGTWDCLSSGLASLGSGAIQRRDAASTAAVEALTEASAIESVIRCLSMFAELCSAAKIEQPEPSIEQFLDLQQTLAQATAVADALAYVKNGCKAEGGDISQADSEHFKNIASEKARRSNLWVTAALSTDMAPFSVMTRQACSLASTASKKDSVKGKAMLVLTGGLQQLGSNNGNEKKNINSGEVFELKQTNISKTGQPISKRSANGTANKSSTGLKSGADLELPDHDWMKGDGLQEAAELASKLHKESQSWFLKFLENALDGGFQASNNGDNSVDTSALKVLQHDKSQIAAMLSQLKRVNDWLDKVDTTMQDAELAVTVTRIQKKIYSYLLQHVESAAVALGST</sequence>
<dbReference type="Pfam" id="PF21647">
    <property type="entry name" value="DUF6857"/>
    <property type="match status" value="1"/>
</dbReference>
<accession>A0A8T2RK85</accession>
<feature type="compositionally biased region" description="Polar residues" evidence="1">
    <location>
        <begin position="382"/>
        <end position="396"/>
    </location>
</feature>
<dbReference type="AlphaFoldDB" id="A0A8T2RK85"/>
<evidence type="ECO:0000313" key="4">
    <source>
        <dbReference type="EMBL" id="KAH7296806.1"/>
    </source>
</evidence>
<comment type="caution">
    <text evidence="4">The sequence shown here is derived from an EMBL/GenBank/DDBJ whole genome shotgun (WGS) entry which is preliminary data.</text>
</comment>
<keyword evidence="5" id="KW-1185">Reference proteome</keyword>
<dbReference type="InterPro" id="IPR048297">
    <property type="entry name" value="DUF936_dom_pln"/>
</dbReference>
<dbReference type="EMBL" id="CM035431">
    <property type="protein sequence ID" value="KAH7296807.1"/>
    <property type="molecule type" value="Genomic_DNA"/>
</dbReference>
<feature type="region of interest" description="Disordered" evidence="1">
    <location>
        <begin position="274"/>
        <end position="294"/>
    </location>
</feature>
<dbReference type="Pfam" id="PF06075">
    <property type="entry name" value="DUF936"/>
    <property type="match status" value="1"/>
</dbReference>
<feature type="region of interest" description="Disordered" evidence="1">
    <location>
        <begin position="746"/>
        <end position="784"/>
    </location>
</feature>
<dbReference type="InterPro" id="IPR049172">
    <property type="entry name" value="DUF6857_pln"/>
</dbReference>
<dbReference type="OMA" id="MNAGCIN"/>
<dbReference type="Proteomes" id="UP000825935">
    <property type="component" value="Chromosome 26"/>
</dbReference>
<evidence type="ECO:0000259" key="3">
    <source>
        <dbReference type="Pfam" id="PF21647"/>
    </source>
</evidence>
<dbReference type="PANTHER" id="PTHR31928">
    <property type="entry name" value="EXPRESSED PROTEIN"/>
    <property type="match status" value="1"/>
</dbReference>
<evidence type="ECO:0000256" key="1">
    <source>
        <dbReference type="SAM" id="MobiDB-lite"/>
    </source>
</evidence>
<dbReference type="PANTHER" id="PTHR31928:SF4">
    <property type="entry name" value="OS08G0541500 PROTEIN"/>
    <property type="match status" value="1"/>
</dbReference>
<feature type="compositionally biased region" description="Low complexity" evidence="1">
    <location>
        <begin position="319"/>
        <end position="338"/>
    </location>
</feature>
<dbReference type="InterPro" id="IPR010341">
    <property type="entry name" value="DUF936_pln"/>
</dbReference>
<gene>
    <name evidence="4" type="ORF">KP509_26G039700</name>
</gene>
<evidence type="ECO:0000313" key="5">
    <source>
        <dbReference type="Proteomes" id="UP000825935"/>
    </source>
</evidence>
<evidence type="ECO:0000259" key="2">
    <source>
        <dbReference type="Pfam" id="PF06075"/>
    </source>
</evidence>
<feature type="domain" description="DUF936" evidence="2">
    <location>
        <begin position="4"/>
        <end position="119"/>
    </location>
</feature>
<organism evidence="4 5">
    <name type="scientific">Ceratopteris richardii</name>
    <name type="common">Triangle waterfern</name>
    <dbReference type="NCBI Taxonomy" id="49495"/>
    <lineage>
        <taxon>Eukaryota</taxon>
        <taxon>Viridiplantae</taxon>
        <taxon>Streptophyta</taxon>
        <taxon>Embryophyta</taxon>
        <taxon>Tracheophyta</taxon>
        <taxon>Polypodiopsida</taxon>
        <taxon>Polypodiidae</taxon>
        <taxon>Polypodiales</taxon>
        <taxon>Pteridineae</taxon>
        <taxon>Pteridaceae</taxon>
        <taxon>Parkerioideae</taxon>
        <taxon>Ceratopteris</taxon>
    </lineage>
</organism>
<feature type="region of interest" description="Disordered" evidence="1">
    <location>
        <begin position="134"/>
        <end position="213"/>
    </location>
</feature>
<dbReference type="OrthoDB" id="1908057at2759"/>
<dbReference type="EMBL" id="CM035431">
    <property type="protein sequence ID" value="KAH7296806.1"/>
    <property type="molecule type" value="Genomic_DNA"/>
</dbReference>
<reference evidence="4" key="1">
    <citation type="submission" date="2021-08" db="EMBL/GenBank/DDBJ databases">
        <title>WGS assembly of Ceratopteris richardii.</title>
        <authorList>
            <person name="Marchant D.B."/>
            <person name="Chen G."/>
            <person name="Jenkins J."/>
            <person name="Shu S."/>
            <person name="Leebens-Mack J."/>
            <person name="Grimwood J."/>
            <person name="Schmutz J."/>
            <person name="Soltis P."/>
            <person name="Soltis D."/>
            <person name="Chen Z.-H."/>
        </authorList>
    </citation>
    <scope>NUCLEOTIDE SEQUENCE</scope>
    <source>
        <strain evidence="4">Whitten #5841</strain>
        <tissue evidence="4">Leaf</tissue>
    </source>
</reference>
<proteinExistence type="predicted"/>
<protein>
    <submittedName>
        <fullName evidence="4">Uncharacterized protein</fullName>
    </submittedName>
</protein>
<feature type="domain" description="DUF6857" evidence="3">
    <location>
        <begin position="549"/>
        <end position="896"/>
    </location>
</feature>
<feature type="compositionally biased region" description="Polar residues" evidence="1">
    <location>
        <begin position="147"/>
        <end position="169"/>
    </location>
</feature>